<evidence type="ECO:0000313" key="2">
    <source>
        <dbReference type="EMBL" id="AET31729.1"/>
    </source>
</evidence>
<feature type="transmembrane region" description="Helical" evidence="1">
    <location>
        <begin position="48"/>
        <end position="70"/>
    </location>
</feature>
<dbReference type="KEGG" id="pyr:P186_0269"/>
<dbReference type="GeneID" id="11594536"/>
<accession>G7VFB3</accession>
<dbReference type="BioCyc" id="PSP1104324:GJSN-262-MONOMER"/>
<dbReference type="OrthoDB" id="29012at2157"/>
<sequence>MTYIALGLLLLLLGYMEPVLRLVSQPLGAFFTAFGVGQLLHRRGRHVWGYLAAFLGVAAAVYLIPLPALTPRHREYLVVVAFGFFLNSARFFTRRLKKPLAPVSIAVSSWGLGSFLQLTHLHWLSSAVWGVGAGGAAASALGLLGGRLRRVGRFFARHTAAFGVLGGLLSVLYQVASLTGATWLFYSVAVGSVAAILLLGGDAVRPRPVRLYDDLDVAEVKRLEKRFIETGDVALLATYVAYHMARGGVDEGKALEVVRAALDYRDVTPSPFAPPLVVKLLRRLNRRRRARHLKRVMALLERYL</sequence>
<dbReference type="Proteomes" id="UP000005867">
    <property type="component" value="Chromosome"/>
</dbReference>
<feature type="transmembrane region" description="Helical" evidence="1">
    <location>
        <begin position="182"/>
        <end position="200"/>
    </location>
</feature>
<dbReference type="HOGENOM" id="CLU_914051_0_0_2"/>
<dbReference type="eggNOG" id="arCOG03835">
    <property type="taxonomic scope" value="Archaea"/>
</dbReference>
<keyword evidence="1" id="KW-1133">Transmembrane helix</keyword>
<gene>
    <name evidence="2" type="ORF">P186_0269</name>
</gene>
<dbReference type="STRING" id="1104324.P186_0269"/>
<proteinExistence type="predicted"/>
<name>G7VFB3_9CREN</name>
<feature type="transmembrane region" description="Helical" evidence="1">
    <location>
        <begin position="127"/>
        <end position="146"/>
    </location>
</feature>
<dbReference type="RefSeq" id="WP_014287557.1">
    <property type="nucleotide sequence ID" value="NC_016645.1"/>
</dbReference>
<feature type="transmembrane region" description="Helical" evidence="1">
    <location>
        <begin position="158"/>
        <end position="176"/>
    </location>
</feature>
<keyword evidence="3" id="KW-1185">Reference proteome</keyword>
<reference evidence="2 3" key="1">
    <citation type="journal article" date="2012" name="J. Bacteriol.">
        <title>Complete genome sequence of strain 1860, a crenarchaeon of the genus pyrobaculum able to grow with various electron acceptors.</title>
        <authorList>
            <person name="Mardanov A.V."/>
            <person name="Gumerov V.M."/>
            <person name="Slobodkina G.B."/>
            <person name="Beletsky A.V."/>
            <person name="Bonch-Osmolovskaya E.A."/>
            <person name="Ravin N.V."/>
            <person name="Skryabin K.G."/>
        </authorList>
    </citation>
    <scope>NUCLEOTIDE SEQUENCE [LARGE SCALE GENOMIC DNA]</scope>
    <source>
        <strain evidence="2 3">1860</strain>
    </source>
</reference>
<keyword evidence="1" id="KW-0812">Transmembrane</keyword>
<evidence type="ECO:0000313" key="3">
    <source>
        <dbReference type="Proteomes" id="UP000005867"/>
    </source>
</evidence>
<evidence type="ECO:0000256" key="1">
    <source>
        <dbReference type="SAM" id="Phobius"/>
    </source>
</evidence>
<feature type="transmembrane region" description="Helical" evidence="1">
    <location>
        <begin position="76"/>
        <end position="93"/>
    </location>
</feature>
<protein>
    <submittedName>
        <fullName evidence="2">Uncharacterized protein</fullName>
    </submittedName>
</protein>
<organism evidence="2 3">
    <name type="scientific">Pyrobaculum ferrireducens</name>
    <dbReference type="NCBI Taxonomy" id="1104324"/>
    <lineage>
        <taxon>Archaea</taxon>
        <taxon>Thermoproteota</taxon>
        <taxon>Thermoprotei</taxon>
        <taxon>Thermoproteales</taxon>
        <taxon>Thermoproteaceae</taxon>
        <taxon>Pyrobaculum</taxon>
    </lineage>
</organism>
<keyword evidence="1" id="KW-0472">Membrane</keyword>
<dbReference type="EMBL" id="CP003098">
    <property type="protein sequence ID" value="AET31729.1"/>
    <property type="molecule type" value="Genomic_DNA"/>
</dbReference>
<dbReference type="AlphaFoldDB" id="G7VFB3"/>